<sequence length="227" mass="23822">MSARDTSGHDGAGAVRVLIADDHEIVREGLRMILGDASPLGGAAIDVVGEAGTGDEAVRLAGELRPDVVLMDLLMPGTDGLEALRRIRAAGTARAVLILTTFGDDAKVREAIQAGALGYLLKDMQKDDLVRAVHAAARGTPTLDPRAQQLLMRHLAEPAAPSPFDGLTPRERDVLRLIAQGRSNKEIAAALFLSLGTVKGYVSAILPKLGVGDRTQAALFATKHGLT</sequence>
<geneLocation type="plasmid" evidence="6 7">
    <name>1</name>
</geneLocation>
<dbReference type="PANTHER" id="PTHR43214">
    <property type="entry name" value="TWO-COMPONENT RESPONSE REGULATOR"/>
    <property type="match status" value="1"/>
</dbReference>
<organism evidence="6 7">
    <name type="scientific">Gemmatirosa kalamazoonensis</name>
    <dbReference type="NCBI Taxonomy" id="861299"/>
    <lineage>
        <taxon>Bacteria</taxon>
        <taxon>Pseudomonadati</taxon>
        <taxon>Gemmatimonadota</taxon>
        <taxon>Gemmatimonadia</taxon>
        <taxon>Gemmatimonadales</taxon>
        <taxon>Gemmatimonadaceae</taxon>
        <taxon>Gemmatirosa</taxon>
    </lineage>
</organism>
<protein>
    <submittedName>
        <fullName evidence="6">Response regulator receiver</fullName>
    </submittedName>
</protein>
<dbReference type="PROSITE" id="PS50110">
    <property type="entry name" value="RESPONSE_REGULATORY"/>
    <property type="match status" value="1"/>
</dbReference>
<gene>
    <name evidence="6" type="ORF">J421_4976</name>
</gene>
<dbReference type="InterPro" id="IPR058245">
    <property type="entry name" value="NreC/VraR/RcsB-like_REC"/>
</dbReference>
<evidence type="ECO:0000256" key="1">
    <source>
        <dbReference type="ARBA" id="ARBA00022553"/>
    </source>
</evidence>
<dbReference type="InterPro" id="IPR000792">
    <property type="entry name" value="Tscrpt_reg_LuxR_C"/>
</dbReference>
<dbReference type="Gene3D" id="3.40.50.2300">
    <property type="match status" value="1"/>
</dbReference>
<dbReference type="GO" id="GO:0006355">
    <property type="term" value="P:regulation of DNA-templated transcription"/>
    <property type="evidence" value="ECO:0007669"/>
    <property type="project" value="InterPro"/>
</dbReference>
<dbReference type="PRINTS" id="PR00038">
    <property type="entry name" value="HTHLUXR"/>
</dbReference>
<keyword evidence="1 3" id="KW-0597">Phosphoprotein</keyword>
<name>W0RP43_9BACT</name>
<dbReference type="FunCoup" id="W0RP43">
    <property type="interactions" value="269"/>
</dbReference>
<dbReference type="HOGENOM" id="CLU_000445_90_8_0"/>
<dbReference type="EMBL" id="CP007129">
    <property type="protein sequence ID" value="AHG92511.1"/>
    <property type="molecule type" value="Genomic_DNA"/>
</dbReference>
<evidence type="ECO:0000313" key="7">
    <source>
        <dbReference type="Proteomes" id="UP000019151"/>
    </source>
</evidence>
<dbReference type="KEGG" id="gba:J421_4976"/>
<evidence type="ECO:0000256" key="3">
    <source>
        <dbReference type="PROSITE-ProRule" id="PRU00169"/>
    </source>
</evidence>
<dbReference type="Pfam" id="PF00072">
    <property type="entry name" value="Response_reg"/>
    <property type="match status" value="1"/>
</dbReference>
<dbReference type="GO" id="GO:0000160">
    <property type="term" value="P:phosphorelay signal transduction system"/>
    <property type="evidence" value="ECO:0007669"/>
    <property type="project" value="InterPro"/>
</dbReference>
<dbReference type="InParanoid" id="W0RP43"/>
<reference evidence="6 7" key="1">
    <citation type="journal article" date="2014" name="Genome Announc.">
        <title>Genome Sequence and Methylome of Soil Bacterium Gemmatirosa kalamazoonensis KBS708T, a Member of the Rarely Cultivated Gemmatimonadetes Phylum.</title>
        <authorList>
            <person name="Debruyn J.M."/>
            <person name="Radosevich M."/>
            <person name="Wommack K.E."/>
            <person name="Polson S.W."/>
            <person name="Hauser L.J."/>
            <person name="Fawaz M.N."/>
            <person name="Korlach J."/>
            <person name="Tsai Y.C."/>
        </authorList>
    </citation>
    <scope>NUCLEOTIDE SEQUENCE [LARGE SCALE GENOMIC DNA]</scope>
    <source>
        <strain evidence="6 7">KBS708</strain>
        <plasmid evidence="7">Plasmid 1</plasmid>
    </source>
</reference>
<dbReference type="Pfam" id="PF00196">
    <property type="entry name" value="GerE"/>
    <property type="match status" value="1"/>
</dbReference>
<dbReference type="CDD" id="cd17535">
    <property type="entry name" value="REC_NarL-like"/>
    <property type="match status" value="1"/>
</dbReference>
<proteinExistence type="predicted"/>
<dbReference type="PROSITE" id="PS50043">
    <property type="entry name" value="HTH_LUXR_2"/>
    <property type="match status" value="1"/>
</dbReference>
<dbReference type="RefSeq" id="WP_025413850.1">
    <property type="nucleotide sequence ID" value="NZ_CP007129.1"/>
</dbReference>
<keyword evidence="7" id="KW-1185">Reference proteome</keyword>
<evidence type="ECO:0000259" key="5">
    <source>
        <dbReference type="PROSITE" id="PS50110"/>
    </source>
</evidence>
<dbReference type="CDD" id="cd06170">
    <property type="entry name" value="LuxR_C_like"/>
    <property type="match status" value="1"/>
</dbReference>
<feature type="modified residue" description="4-aspartylphosphate" evidence="3">
    <location>
        <position position="72"/>
    </location>
</feature>
<dbReference type="PROSITE" id="PS00622">
    <property type="entry name" value="HTH_LUXR_1"/>
    <property type="match status" value="1"/>
</dbReference>
<dbReference type="SUPFAM" id="SSF52172">
    <property type="entry name" value="CheY-like"/>
    <property type="match status" value="1"/>
</dbReference>
<evidence type="ECO:0000313" key="6">
    <source>
        <dbReference type="EMBL" id="AHG92511.1"/>
    </source>
</evidence>
<feature type="domain" description="HTH luxR-type" evidence="4">
    <location>
        <begin position="160"/>
        <end position="225"/>
    </location>
</feature>
<dbReference type="SMART" id="SM00421">
    <property type="entry name" value="HTH_LUXR"/>
    <property type="match status" value="1"/>
</dbReference>
<feature type="domain" description="Response regulatory" evidence="5">
    <location>
        <begin position="16"/>
        <end position="137"/>
    </location>
</feature>
<dbReference type="InterPro" id="IPR001789">
    <property type="entry name" value="Sig_transdc_resp-reg_receiver"/>
</dbReference>
<dbReference type="InterPro" id="IPR011006">
    <property type="entry name" value="CheY-like_superfamily"/>
</dbReference>
<accession>W0RP43</accession>
<dbReference type="GO" id="GO:0003677">
    <property type="term" value="F:DNA binding"/>
    <property type="evidence" value="ECO:0007669"/>
    <property type="project" value="UniProtKB-KW"/>
</dbReference>
<keyword evidence="6" id="KW-0614">Plasmid</keyword>
<dbReference type="SMART" id="SM00448">
    <property type="entry name" value="REC"/>
    <property type="match status" value="1"/>
</dbReference>
<evidence type="ECO:0000256" key="2">
    <source>
        <dbReference type="ARBA" id="ARBA00023125"/>
    </source>
</evidence>
<dbReference type="AlphaFoldDB" id="W0RP43"/>
<keyword evidence="2" id="KW-0238">DNA-binding</keyword>
<dbReference type="Proteomes" id="UP000019151">
    <property type="component" value="Plasmid 1"/>
</dbReference>
<evidence type="ECO:0000259" key="4">
    <source>
        <dbReference type="PROSITE" id="PS50043"/>
    </source>
</evidence>
<dbReference type="OrthoDB" id="9780153at2"/>
<dbReference type="PANTHER" id="PTHR43214:SF43">
    <property type="entry name" value="TWO-COMPONENT RESPONSE REGULATOR"/>
    <property type="match status" value="1"/>
</dbReference>
<dbReference type="InterPro" id="IPR039420">
    <property type="entry name" value="WalR-like"/>
</dbReference>